<evidence type="ECO:0000313" key="2">
    <source>
        <dbReference type="Proteomes" id="UP001497482"/>
    </source>
</evidence>
<evidence type="ECO:0000313" key="1">
    <source>
        <dbReference type="EMBL" id="CAL1613134.1"/>
    </source>
</evidence>
<protein>
    <submittedName>
        <fullName evidence="1">Uncharacterized protein</fullName>
    </submittedName>
</protein>
<reference evidence="1 2" key="1">
    <citation type="submission" date="2024-04" db="EMBL/GenBank/DDBJ databases">
        <authorList>
            <person name="Waldvogel A.-M."/>
            <person name="Schoenle A."/>
        </authorList>
    </citation>
    <scope>NUCLEOTIDE SEQUENCE [LARGE SCALE GENOMIC DNA]</scope>
</reference>
<keyword evidence="2" id="KW-1185">Reference proteome</keyword>
<sequence length="71" mass="7993">MEVQMTHCVRHSWSYLLFILPVSEVLPPNNMALKHVSVLLLLVLVCLDLSTAKEKGNKKGKKKGKQVYCPS</sequence>
<gene>
    <name evidence="1" type="ORF">KC01_LOCUS39394</name>
</gene>
<dbReference type="Proteomes" id="UP001497482">
    <property type="component" value="Chromosome 8"/>
</dbReference>
<proteinExistence type="predicted"/>
<dbReference type="AlphaFoldDB" id="A0AAV2MIK4"/>
<name>A0AAV2MIK4_KNICA</name>
<accession>A0AAV2MIK4</accession>
<dbReference type="EMBL" id="OZ035830">
    <property type="protein sequence ID" value="CAL1613134.1"/>
    <property type="molecule type" value="Genomic_DNA"/>
</dbReference>
<organism evidence="1 2">
    <name type="scientific">Knipowitschia caucasica</name>
    <name type="common">Caucasian dwarf goby</name>
    <name type="synonym">Pomatoschistus caucasicus</name>
    <dbReference type="NCBI Taxonomy" id="637954"/>
    <lineage>
        <taxon>Eukaryota</taxon>
        <taxon>Metazoa</taxon>
        <taxon>Chordata</taxon>
        <taxon>Craniata</taxon>
        <taxon>Vertebrata</taxon>
        <taxon>Euteleostomi</taxon>
        <taxon>Actinopterygii</taxon>
        <taxon>Neopterygii</taxon>
        <taxon>Teleostei</taxon>
        <taxon>Neoteleostei</taxon>
        <taxon>Acanthomorphata</taxon>
        <taxon>Gobiaria</taxon>
        <taxon>Gobiiformes</taxon>
        <taxon>Gobioidei</taxon>
        <taxon>Gobiidae</taxon>
        <taxon>Gobiinae</taxon>
        <taxon>Knipowitschia</taxon>
    </lineage>
</organism>